<dbReference type="InParanoid" id="A0A2R6QXB9"/>
<proteinExistence type="predicted"/>
<comment type="caution">
    <text evidence="2">The sequence shown here is derived from an EMBL/GenBank/DDBJ whole genome shotgun (WGS) entry which is preliminary data.</text>
</comment>
<dbReference type="PANTHER" id="PTHR31672">
    <property type="entry name" value="BNACNNG10540D PROTEIN"/>
    <property type="match status" value="1"/>
</dbReference>
<evidence type="ECO:0000313" key="3">
    <source>
        <dbReference type="Proteomes" id="UP000241394"/>
    </source>
</evidence>
<dbReference type="Gramene" id="PSS16391">
    <property type="protein sequence ID" value="PSS16391"/>
    <property type="gene ID" value="CEY00_Acc13952"/>
</dbReference>
<dbReference type="NCBIfam" id="TIGR01640">
    <property type="entry name" value="F_box_assoc_1"/>
    <property type="match status" value="1"/>
</dbReference>
<dbReference type="InterPro" id="IPR017451">
    <property type="entry name" value="F-box-assoc_interact_dom"/>
</dbReference>
<evidence type="ECO:0000259" key="1">
    <source>
        <dbReference type="Pfam" id="PF07734"/>
    </source>
</evidence>
<keyword evidence="3" id="KW-1185">Reference proteome</keyword>
<name>A0A2R6QXB9_ACTCC</name>
<dbReference type="Proteomes" id="UP000241394">
    <property type="component" value="Chromosome LG12"/>
</dbReference>
<dbReference type="PANTHER" id="PTHR31672:SF10">
    <property type="entry name" value="F-BOX DOMAIN-CONTAINING PROTEIN"/>
    <property type="match status" value="1"/>
</dbReference>
<feature type="domain" description="F-box associated beta-propeller type 1" evidence="1">
    <location>
        <begin position="72"/>
        <end position="218"/>
    </location>
</feature>
<organism evidence="2 3">
    <name type="scientific">Actinidia chinensis var. chinensis</name>
    <name type="common">Chinese soft-hair kiwi</name>
    <dbReference type="NCBI Taxonomy" id="1590841"/>
    <lineage>
        <taxon>Eukaryota</taxon>
        <taxon>Viridiplantae</taxon>
        <taxon>Streptophyta</taxon>
        <taxon>Embryophyta</taxon>
        <taxon>Tracheophyta</taxon>
        <taxon>Spermatophyta</taxon>
        <taxon>Magnoliopsida</taxon>
        <taxon>eudicotyledons</taxon>
        <taxon>Gunneridae</taxon>
        <taxon>Pentapetalae</taxon>
        <taxon>asterids</taxon>
        <taxon>Ericales</taxon>
        <taxon>Actinidiaceae</taxon>
        <taxon>Actinidia</taxon>
    </lineage>
</organism>
<sequence>MHLRLQNMAFPHQVSSIPTSIDPEPKSKTMPKTYCLFGPAPKRMEELYSLHCDNEAFHEYAKLNFTFNRACNYCYRIVGSCHGVLCLTDDHLSYMDNTILWNPSIWKWVRLPELRVTFNSHAGFDHAIGFSFDAKSNDYKVVRIVHLRDSGAMIPPEVDVYTLSARIWRNISHLKFSYVIKARETQAYLKGAAQWIGFDMKRHGVMIVSFHMGDKVFRSTEHPDGVEYIPWTKR</sequence>
<protein>
    <submittedName>
        <fullName evidence="2">F-box protein</fullName>
    </submittedName>
</protein>
<dbReference type="AlphaFoldDB" id="A0A2R6QXB9"/>
<dbReference type="InterPro" id="IPR050796">
    <property type="entry name" value="SCF_F-box_component"/>
</dbReference>
<dbReference type="EMBL" id="NKQK01000012">
    <property type="protein sequence ID" value="PSS16391.1"/>
    <property type="molecule type" value="Genomic_DNA"/>
</dbReference>
<dbReference type="Pfam" id="PF07734">
    <property type="entry name" value="FBA_1"/>
    <property type="match status" value="1"/>
</dbReference>
<evidence type="ECO:0000313" key="2">
    <source>
        <dbReference type="EMBL" id="PSS16391.1"/>
    </source>
</evidence>
<dbReference type="InterPro" id="IPR006527">
    <property type="entry name" value="F-box-assoc_dom_typ1"/>
</dbReference>
<gene>
    <name evidence="2" type="ORF">CEY00_Acc13952</name>
</gene>
<accession>A0A2R6QXB9</accession>
<reference evidence="2 3" key="1">
    <citation type="submission" date="2017-07" db="EMBL/GenBank/DDBJ databases">
        <title>An improved, manually edited Actinidia chinensis var. chinensis (kiwifruit) genome highlights the challenges associated with draft genomes and gene prediction in plants.</title>
        <authorList>
            <person name="Pilkington S."/>
            <person name="Crowhurst R."/>
            <person name="Hilario E."/>
            <person name="Nardozza S."/>
            <person name="Fraser L."/>
            <person name="Peng Y."/>
            <person name="Gunaseelan K."/>
            <person name="Simpson R."/>
            <person name="Tahir J."/>
            <person name="Deroles S."/>
            <person name="Templeton K."/>
            <person name="Luo Z."/>
            <person name="Davy M."/>
            <person name="Cheng C."/>
            <person name="Mcneilage M."/>
            <person name="Scaglione D."/>
            <person name="Liu Y."/>
            <person name="Zhang Q."/>
            <person name="Datson P."/>
            <person name="De Silva N."/>
            <person name="Gardiner S."/>
            <person name="Bassett H."/>
            <person name="Chagne D."/>
            <person name="Mccallum J."/>
            <person name="Dzierzon H."/>
            <person name="Deng C."/>
            <person name="Wang Y.-Y."/>
            <person name="Barron N."/>
            <person name="Manako K."/>
            <person name="Bowen J."/>
            <person name="Foster T."/>
            <person name="Erridge Z."/>
            <person name="Tiffin H."/>
            <person name="Waite C."/>
            <person name="Davies K."/>
            <person name="Grierson E."/>
            <person name="Laing W."/>
            <person name="Kirk R."/>
            <person name="Chen X."/>
            <person name="Wood M."/>
            <person name="Montefiori M."/>
            <person name="Brummell D."/>
            <person name="Schwinn K."/>
            <person name="Catanach A."/>
            <person name="Fullerton C."/>
            <person name="Li D."/>
            <person name="Meiyalaghan S."/>
            <person name="Nieuwenhuizen N."/>
            <person name="Read N."/>
            <person name="Prakash R."/>
            <person name="Hunter D."/>
            <person name="Zhang H."/>
            <person name="Mckenzie M."/>
            <person name="Knabel M."/>
            <person name="Harris A."/>
            <person name="Allan A."/>
            <person name="Chen A."/>
            <person name="Janssen B."/>
            <person name="Plunkett B."/>
            <person name="Dwamena C."/>
            <person name="Voogd C."/>
            <person name="Leif D."/>
            <person name="Lafferty D."/>
            <person name="Souleyre E."/>
            <person name="Varkonyi-Gasic E."/>
            <person name="Gambi F."/>
            <person name="Hanley J."/>
            <person name="Yao J.-L."/>
            <person name="Cheung J."/>
            <person name="David K."/>
            <person name="Warren B."/>
            <person name="Marsh K."/>
            <person name="Snowden K."/>
            <person name="Lin-Wang K."/>
            <person name="Brian L."/>
            <person name="Martinez-Sanchez M."/>
            <person name="Wang M."/>
            <person name="Ileperuma N."/>
            <person name="Macnee N."/>
            <person name="Campin R."/>
            <person name="Mcatee P."/>
            <person name="Drummond R."/>
            <person name="Espley R."/>
            <person name="Ireland H."/>
            <person name="Wu R."/>
            <person name="Atkinson R."/>
            <person name="Karunairetnam S."/>
            <person name="Bulley S."/>
            <person name="Chunkath S."/>
            <person name="Hanley Z."/>
            <person name="Storey R."/>
            <person name="Thrimawithana A."/>
            <person name="Thomson S."/>
            <person name="David C."/>
            <person name="Testolin R."/>
        </authorList>
    </citation>
    <scope>NUCLEOTIDE SEQUENCE [LARGE SCALE GENOMIC DNA]</scope>
    <source>
        <strain evidence="3">cv. Red5</strain>
        <tissue evidence="2">Young leaf</tissue>
    </source>
</reference>
<dbReference type="OrthoDB" id="5314306at2759"/>
<reference evidence="3" key="2">
    <citation type="journal article" date="2018" name="BMC Genomics">
        <title>A manually annotated Actinidia chinensis var. chinensis (kiwifruit) genome highlights the challenges associated with draft genomes and gene prediction in plants.</title>
        <authorList>
            <person name="Pilkington S.M."/>
            <person name="Crowhurst R."/>
            <person name="Hilario E."/>
            <person name="Nardozza S."/>
            <person name="Fraser L."/>
            <person name="Peng Y."/>
            <person name="Gunaseelan K."/>
            <person name="Simpson R."/>
            <person name="Tahir J."/>
            <person name="Deroles S.C."/>
            <person name="Templeton K."/>
            <person name="Luo Z."/>
            <person name="Davy M."/>
            <person name="Cheng C."/>
            <person name="McNeilage M."/>
            <person name="Scaglione D."/>
            <person name="Liu Y."/>
            <person name="Zhang Q."/>
            <person name="Datson P."/>
            <person name="De Silva N."/>
            <person name="Gardiner S.E."/>
            <person name="Bassett H."/>
            <person name="Chagne D."/>
            <person name="McCallum J."/>
            <person name="Dzierzon H."/>
            <person name="Deng C."/>
            <person name="Wang Y.Y."/>
            <person name="Barron L."/>
            <person name="Manako K."/>
            <person name="Bowen J."/>
            <person name="Foster T.M."/>
            <person name="Erridge Z.A."/>
            <person name="Tiffin H."/>
            <person name="Waite C.N."/>
            <person name="Davies K.M."/>
            <person name="Grierson E.P."/>
            <person name="Laing W.A."/>
            <person name="Kirk R."/>
            <person name="Chen X."/>
            <person name="Wood M."/>
            <person name="Montefiori M."/>
            <person name="Brummell D.A."/>
            <person name="Schwinn K.E."/>
            <person name="Catanach A."/>
            <person name="Fullerton C."/>
            <person name="Li D."/>
            <person name="Meiyalaghan S."/>
            <person name="Nieuwenhuizen N."/>
            <person name="Read N."/>
            <person name="Prakash R."/>
            <person name="Hunter D."/>
            <person name="Zhang H."/>
            <person name="McKenzie M."/>
            <person name="Knabel M."/>
            <person name="Harris A."/>
            <person name="Allan A.C."/>
            <person name="Gleave A."/>
            <person name="Chen A."/>
            <person name="Janssen B.J."/>
            <person name="Plunkett B."/>
            <person name="Ampomah-Dwamena C."/>
            <person name="Voogd C."/>
            <person name="Leif D."/>
            <person name="Lafferty D."/>
            <person name="Souleyre E.J.F."/>
            <person name="Varkonyi-Gasic E."/>
            <person name="Gambi F."/>
            <person name="Hanley J."/>
            <person name="Yao J.L."/>
            <person name="Cheung J."/>
            <person name="David K.M."/>
            <person name="Warren B."/>
            <person name="Marsh K."/>
            <person name="Snowden K.C."/>
            <person name="Lin-Wang K."/>
            <person name="Brian L."/>
            <person name="Martinez-Sanchez M."/>
            <person name="Wang M."/>
            <person name="Ileperuma N."/>
            <person name="Macnee N."/>
            <person name="Campin R."/>
            <person name="McAtee P."/>
            <person name="Drummond R.S.M."/>
            <person name="Espley R.V."/>
            <person name="Ireland H.S."/>
            <person name="Wu R."/>
            <person name="Atkinson R.G."/>
            <person name="Karunairetnam S."/>
            <person name="Bulley S."/>
            <person name="Chunkath S."/>
            <person name="Hanley Z."/>
            <person name="Storey R."/>
            <person name="Thrimawithana A.H."/>
            <person name="Thomson S."/>
            <person name="David C."/>
            <person name="Testolin R."/>
            <person name="Huang H."/>
            <person name="Hellens R.P."/>
            <person name="Schaffer R.J."/>
        </authorList>
    </citation>
    <scope>NUCLEOTIDE SEQUENCE [LARGE SCALE GENOMIC DNA]</scope>
    <source>
        <strain evidence="3">cv. Red5</strain>
    </source>
</reference>